<dbReference type="PANTHER" id="PTHR30329:SF21">
    <property type="entry name" value="LIPOPROTEIN YIAD-RELATED"/>
    <property type="match status" value="1"/>
</dbReference>
<evidence type="ECO:0000256" key="1">
    <source>
        <dbReference type="ARBA" id="ARBA00004442"/>
    </source>
</evidence>
<dbReference type="AlphaFoldDB" id="A0A3B0YQK2"/>
<evidence type="ECO:0000256" key="9">
    <source>
        <dbReference type="SAM" id="MobiDB-lite"/>
    </source>
</evidence>
<keyword evidence="5" id="KW-0564">Palmitate</keyword>
<feature type="region of interest" description="Disordered" evidence="9">
    <location>
        <begin position="26"/>
        <end position="50"/>
    </location>
</feature>
<keyword evidence="6" id="KW-0998">Cell outer membrane</keyword>
<comment type="subcellular location">
    <subcellularLocation>
        <location evidence="1">Cell outer membrane</location>
    </subcellularLocation>
</comment>
<dbReference type="Gene3D" id="3.30.1330.60">
    <property type="entry name" value="OmpA-like domain"/>
    <property type="match status" value="1"/>
</dbReference>
<feature type="domain" description="OmpA-like" evidence="10">
    <location>
        <begin position="66"/>
        <end position="182"/>
    </location>
</feature>
<dbReference type="InterPro" id="IPR039001">
    <property type="entry name" value="Pal"/>
</dbReference>
<name>A0A3B0YQK2_9ZZZZ</name>
<evidence type="ECO:0000256" key="8">
    <source>
        <dbReference type="ARBA" id="ARBA00023306"/>
    </source>
</evidence>
<proteinExistence type="inferred from homology"/>
<evidence type="ECO:0000256" key="5">
    <source>
        <dbReference type="ARBA" id="ARBA00023139"/>
    </source>
</evidence>
<keyword evidence="8" id="KW-0131">Cell cycle</keyword>
<dbReference type="PRINTS" id="PR01021">
    <property type="entry name" value="OMPADOMAIN"/>
</dbReference>
<evidence type="ECO:0000256" key="4">
    <source>
        <dbReference type="ARBA" id="ARBA00023136"/>
    </source>
</evidence>
<evidence type="ECO:0000256" key="2">
    <source>
        <dbReference type="ARBA" id="ARBA00022618"/>
    </source>
</evidence>
<dbReference type="NCBIfam" id="TIGR02802">
    <property type="entry name" value="Pal_lipo"/>
    <property type="match status" value="1"/>
</dbReference>
<evidence type="ECO:0000313" key="11">
    <source>
        <dbReference type="EMBL" id="VAW77532.1"/>
    </source>
</evidence>
<dbReference type="PROSITE" id="PS51123">
    <property type="entry name" value="OMPA_2"/>
    <property type="match status" value="1"/>
</dbReference>
<protein>
    <submittedName>
        <fullName evidence="11">Tol-Pal system peptidoglycan-associated lipoprotein PAL</fullName>
    </submittedName>
</protein>
<dbReference type="GO" id="GO:0051301">
    <property type="term" value="P:cell division"/>
    <property type="evidence" value="ECO:0007669"/>
    <property type="project" value="UniProtKB-KW"/>
</dbReference>
<dbReference type="InterPro" id="IPR006665">
    <property type="entry name" value="OmpA-like"/>
</dbReference>
<accession>A0A3B0YQK2</accession>
<reference evidence="11" key="1">
    <citation type="submission" date="2018-06" db="EMBL/GenBank/DDBJ databases">
        <authorList>
            <person name="Zhirakovskaya E."/>
        </authorList>
    </citation>
    <scope>NUCLEOTIDE SEQUENCE</scope>
</reference>
<keyword evidence="2" id="KW-0132">Cell division</keyword>
<evidence type="ECO:0000259" key="10">
    <source>
        <dbReference type="PROSITE" id="PS51123"/>
    </source>
</evidence>
<dbReference type="PANTHER" id="PTHR30329">
    <property type="entry name" value="STATOR ELEMENT OF FLAGELLAR MOTOR COMPLEX"/>
    <property type="match status" value="1"/>
</dbReference>
<keyword evidence="4" id="KW-0472">Membrane</keyword>
<keyword evidence="3" id="KW-0732">Signal</keyword>
<dbReference type="InterPro" id="IPR006664">
    <property type="entry name" value="OMP_bac"/>
</dbReference>
<dbReference type="EMBL" id="UOFN01000077">
    <property type="protein sequence ID" value="VAW77532.1"/>
    <property type="molecule type" value="Genomic_DNA"/>
</dbReference>
<dbReference type="InterPro" id="IPR036737">
    <property type="entry name" value="OmpA-like_sf"/>
</dbReference>
<gene>
    <name evidence="11" type="ORF">MNBD_GAMMA15-2195</name>
</gene>
<organism evidence="11">
    <name type="scientific">hydrothermal vent metagenome</name>
    <dbReference type="NCBI Taxonomy" id="652676"/>
    <lineage>
        <taxon>unclassified sequences</taxon>
        <taxon>metagenomes</taxon>
        <taxon>ecological metagenomes</taxon>
    </lineage>
</organism>
<dbReference type="SUPFAM" id="SSF103088">
    <property type="entry name" value="OmpA-like"/>
    <property type="match status" value="1"/>
</dbReference>
<evidence type="ECO:0000256" key="7">
    <source>
        <dbReference type="ARBA" id="ARBA00023288"/>
    </source>
</evidence>
<feature type="compositionally biased region" description="Basic and acidic residues" evidence="9">
    <location>
        <begin position="26"/>
        <end position="37"/>
    </location>
</feature>
<dbReference type="HAMAP" id="MF_02204">
    <property type="entry name" value="Pal"/>
    <property type="match status" value="1"/>
</dbReference>
<dbReference type="GO" id="GO:0009279">
    <property type="term" value="C:cell outer membrane"/>
    <property type="evidence" value="ECO:0007669"/>
    <property type="project" value="UniProtKB-SubCell"/>
</dbReference>
<dbReference type="InterPro" id="IPR050330">
    <property type="entry name" value="Bact_OuterMem_StrucFunc"/>
</dbReference>
<dbReference type="PROSITE" id="PS51257">
    <property type="entry name" value="PROKAR_LIPOPROTEIN"/>
    <property type="match status" value="1"/>
</dbReference>
<dbReference type="CDD" id="cd07185">
    <property type="entry name" value="OmpA_C-like"/>
    <property type="match status" value="1"/>
</dbReference>
<evidence type="ECO:0000256" key="6">
    <source>
        <dbReference type="ARBA" id="ARBA00023237"/>
    </source>
</evidence>
<dbReference type="Pfam" id="PF00691">
    <property type="entry name" value="OmpA"/>
    <property type="match status" value="1"/>
</dbReference>
<sequence length="182" mass="19393">MKLIKLMVVMLTLAGLVACGSTGGTKSDDVAVEDRSSDGTGGSDSYGGATTSGVSDYGSLSVESLSDPSSPLSQRVIYFAYDSDDVAEQDRALVAAHAAFLAANPDVKVSVEGHTDERGAREYNVALGERRGQTVRRMLEFQGVSPQQLSTVSYGEEKPSVEGHDESAWSMNRRVELVYVGY</sequence>
<keyword evidence="7 11" id="KW-0449">Lipoprotein</keyword>
<dbReference type="InterPro" id="IPR014169">
    <property type="entry name" value="Pal_lipo_C"/>
</dbReference>
<evidence type="ECO:0000256" key="3">
    <source>
        <dbReference type="ARBA" id="ARBA00022729"/>
    </source>
</evidence>